<evidence type="ECO:0000313" key="1">
    <source>
        <dbReference type="EMBL" id="TVU40776.1"/>
    </source>
</evidence>
<name>A0A5J9VYU9_9POAL</name>
<proteinExistence type="predicted"/>
<dbReference type="Gramene" id="TVU40776">
    <property type="protein sequence ID" value="TVU40776"/>
    <property type="gene ID" value="EJB05_14253"/>
</dbReference>
<organism evidence="1 2">
    <name type="scientific">Eragrostis curvula</name>
    <name type="common">weeping love grass</name>
    <dbReference type="NCBI Taxonomy" id="38414"/>
    <lineage>
        <taxon>Eukaryota</taxon>
        <taxon>Viridiplantae</taxon>
        <taxon>Streptophyta</taxon>
        <taxon>Embryophyta</taxon>
        <taxon>Tracheophyta</taxon>
        <taxon>Spermatophyta</taxon>
        <taxon>Magnoliopsida</taxon>
        <taxon>Liliopsida</taxon>
        <taxon>Poales</taxon>
        <taxon>Poaceae</taxon>
        <taxon>PACMAD clade</taxon>
        <taxon>Chloridoideae</taxon>
        <taxon>Eragrostideae</taxon>
        <taxon>Eragrostidinae</taxon>
        <taxon>Eragrostis</taxon>
    </lineage>
</organism>
<reference evidence="1 2" key="1">
    <citation type="journal article" date="2019" name="Sci. Rep.">
        <title>A high-quality genome of Eragrostis curvula grass provides insights into Poaceae evolution and supports new strategies to enhance forage quality.</title>
        <authorList>
            <person name="Carballo J."/>
            <person name="Santos B.A.C.M."/>
            <person name="Zappacosta D."/>
            <person name="Garbus I."/>
            <person name="Selva J.P."/>
            <person name="Gallo C.A."/>
            <person name="Diaz A."/>
            <person name="Albertini E."/>
            <person name="Caccamo M."/>
            <person name="Echenique V."/>
        </authorList>
    </citation>
    <scope>NUCLEOTIDE SEQUENCE [LARGE SCALE GENOMIC DNA]</scope>
    <source>
        <strain evidence="2">cv. Victoria</strain>
        <tissue evidence="1">Leaf</tissue>
    </source>
</reference>
<dbReference type="OrthoDB" id="618709at2759"/>
<protein>
    <recommendedName>
        <fullName evidence="3">F-box domain-containing protein</fullName>
    </recommendedName>
</protein>
<dbReference type="PANTHER" id="PTHR32133">
    <property type="entry name" value="OS07G0120400 PROTEIN"/>
    <property type="match status" value="1"/>
</dbReference>
<keyword evidence="2" id="KW-1185">Reference proteome</keyword>
<dbReference type="AlphaFoldDB" id="A0A5J9VYU9"/>
<dbReference type="InterPro" id="IPR036047">
    <property type="entry name" value="F-box-like_dom_sf"/>
</dbReference>
<dbReference type="Proteomes" id="UP000324897">
    <property type="component" value="Chromosome 4"/>
</dbReference>
<comment type="caution">
    <text evidence="1">The sequence shown here is derived from an EMBL/GenBank/DDBJ whole genome shotgun (WGS) entry which is preliminary data.</text>
</comment>
<gene>
    <name evidence="1" type="ORF">EJB05_14253</name>
</gene>
<evidence type="ECO:0000313" key="2">
    <source>
        <dbReference type="Proteomes" id="UP000324897"/>
    </source>
</evidence>
<dbReference type="EMBL" id="RWGY01000007">
    <property type="protein sequence ID" value="TVU40776.1"/>
    <property type="molecule type" value="Genomic_DNA"/>
</dbReference>
<evidence type="ECO:0008006" key="3">
    <source>
        <dbReference type="Google" id="ProtNLM"/>
    </source>
</evidence>
<dbReference type="SUPFAM" id="SSF81383">
    <property type="entry name" value="F-box domain"/>
    <property type="match status" value="1"/>
</dbReference>
<sequence length="376" mass="42136">MAPPRRQPELIEDAISEILLRALPDEPAELVRASLACKLWRRILTDPVFLRRYREFHRTPPLLGFFHNLKDGRTPRFVPTTTASSPVPQPEFDGHDWWAYDCRHGRVLLGLGSRRDGPDGFVVWDPITGDQHRLPRPYGDWHLYGTSAVLCAVASCNHRNCHAGPFNVVYMGSYYDDIAGCWIIQASVYSSETGMWAKSASLDFNCTCYSTSRALIGDVLYFTILGGKRILQYELNKNCLSVFDSPDMCEEGAFLMQMEDGSIGISRIRGSSIYLWSRNVNPEGVVGWVQCKVIGLDKIKMLPPDDCCNGAYIFGSADNIGVMFIRTYLGVFTFDFKSGQARKVSKPIKCCAAIPFTSFYTPDCASKKLPSPVEAH</sequence>
<accession>A0A5J9VYU9</accession>
<dbReference type="PANTHER" id="PTHR32133:SF408">
    <property type="entry name" value="OS07G0120400 PROTEIN"/>
    <property type="match status" value="1"/>
</dbReference>